<comment type="caution">
    <text evidence="3">The sequence shown here is derived from an EMBL/GenBank/DDBJ whole genome shotgun (WGS) entry which is preliminary data.</text>
</comment>
<accession>A0A919BZS5</accession>
<dbReference type="GO" id="GO:0016616">
    <property type="term" value="F:oxidoreductase activity, acting on the CH-OH group of donors, NAD or NADP as acceptor"/>
    <property type="evidence" value="ECO:0007669"/>
    <property type="project" value="TreeGrafter"/>
</dbReference>
<reference evidence="4" key="1">
    <citation type="journal article" date="2019" name="Int. J. Syst. Evol. Microbiol.">
        <title>The Global Catalogue of Microorganisms (GCM) 10K type strain sequencing project: providing services to taxonomists for standard genome sequencing and annotation.</title>
        <authorList>
            <consortium name="The Broad Institute Genomics Platform"/>
            <consortium name="The Broad Institute Genome Sequencing Center for Infectious Disease"/>
            <person name="Wu L."/>
            <person name="Ma J."/>
        </authorList>
    </citation>
    <scope>NUCLEOTIDE SEQUENCE [LARGE SCALE GENOMIC DNA]</scope>
    <source>
        <strain evidence="4">JCM 4253</strain>
    </source>
</reference>
<evidence type="ECO:0000256" key="1">
    <source>
        <dbReference type="ARBA" id="ARBA00023002"/>
    </source>
</evidence>
<sequence length="273" mass="27570">MSAGEALGRGRAPGAALAGKVAIVTGAAGGLGRASALALAGAGARVVVADLDAQGGREVADLVDGEFRACDVSDLDANRALVRFTEDRYGGVDIALLNAGVATGCGVGEDFDPARYRRAMGANLDGVVFGTHAVLPALRARGGGSIVATASLAGLAAVPLDPLYAANKHAVVGLARSLGPALAPENVRFNAVCPGFAESRIIDHLRGMLSEQGLPVIPAEAVADAVLRILLGDGTGECWFVQAGREPEPFRFRNVPGPVRAADVTGTGDLITS</sequence>
<dbReference type="PANTHER" id="PTHR44229">
    <property type="entry name" value="15-HYDROXYPROSTAGLANDIN DEHYDROGENASE [NAD(+)]"/>
    <property type="match status" value="1"/>
</dbReference>
<organism evidence="3 4">
    <name type="scientific">Streptomyces capoamus</name>
    <dbReference type="NCBI Taxonomy" id="68183"/>
    <lineage>
        <taxon>Bacteria</taxon>
        <taxon>Bacillati</taxon>
        <taxon>Actinomycetota</taxon>
        <taxon>Actinomycetes</taxon>
        <taxon>Kitasatosporales</taxon>
        <taxon>Streptomycetaceae</taxon>
        <taxon>Streptomyces</taxon>
    </lineage>
</organism>
<keyword evidence="1" id="KW-0560">Oxidoreductase</keyword>
<dbReference type="AlphaFoldDB" id="A0A919BZS5"/>
<dbReference type="Proteomes" id="UP000619355">
    <property type="component" value="Unassembled WGS sequence"/>
</dbReference>
<dbReference type="PANTHER" id="PTHR44229:SF4">
    <property type="entry name" value="15-HYDROXYPROSTAGLANDIN DEHYDROGENASE [NAD(+)]"/>
    <property type="match status" value="1"/>
</dbReference>
<dbReference type="Pfam" id="PF00106">
    <property type="entry name" value="adh_short"/>
    <property type="match status" value="1"/>
</dbReference>
<dbReference type="InterPro" id="IPR036291">
    <property type="entry name" value="NAD(P)-bd_dom_sf"/>
</dbReference>
<proteinExistence type="inferred from homology"/>
<protein>
    <submittedName>
        <fullName evidence="3">Dehydrogenase</fullName>
    </submittedName>
</protein>
<dbReference type="InterPro" id="IPR002347">
    <property type="entry name" value="SDR_fam"/>
</dbReference>
<dbReference type="PRINTS" id="PR00080">
    <property type="entry name" value="SDRFAMILY"/>
</dbReference>
<comment type="similarity">
    <text evidence="2">Belongs to the short-chain dehydrogenases/reductases (SDR) family.</text>
</comment>
<dbReference type="RefSeq" id="WP_189977730.1">
    <property type="nucleotide sequence ID" value="NZ_BNBF01000001.1"/>
</dbReference>
<dbReference type="SUPFAM" id="SSF51735">
    <property type="entry name" value="NAD(P)-binding Rossmann-fold domains"/>
    <property type="match status" value="1"/>
</dbReference>
<dbReference type="Gene3D" id="3.40.50.720">
    <property type="entry name" value="NAD(P)-binding Rossmann-like Domain"/>
    <property type="match status" value="1"/>
</dbReference>
<gene>
    <name evidence="3" type="ORF">GCM10018980_04420</name>
</gene>
<keyword evidence="4" id="KW-1185">Reference proteome</keyword>
<name>A0A919BZS5_9ACTN</name>
<dbReference type="GO" id="GO:0005737">
    <property type="term" value="C:cytoplasm"/>
    <property type="evidence" value="ECO:0007669"/>
    <property type="project" value="TreeGrafter"/>
</dbReference>
<evidence type="ECO:0000256" key="2">
    <source>
        <dbReference type="RuleBase" id="RU000363"/>
    </source>
</evidence>
<dbReference type="PRINTS" id="PR00081">
    <property type="entry name" value="GDHRDH"/>
</dbReference>
<dbReference type="EMBL" id="BNBF01000001">
    <property type="protein sequence ID" value="GHG34648.1"/>
    <property type="molecule type" value="Genomic_DNA"/>
</dbReference>
<evidence type="ECO:0000313" key="3">
    <source>
        <dbReference type="EMBL" id="GHG34648.1"/>
    </source>
</evidence>
<evidence type="ECO:0000313" key="4">
    <source>
        <dbReference type="Proteomes" id="UP000619355"/>
    </source>
</evidence>